<comment type="caution">
    <text evidence="1">The sequence shown here is derived from an EMBL/GenBank/DDBJ whole genome shotgun (WGS) entry which is preliminary data.</text>
</comment>
<dbReference type="EMBL" id="JBHTAR010000011">
    <property type="protein sequence ID" value="MFC7200974.1"/>
    <property type="molecule type" value="Genomic_DNA"/>
</dbReference>
<accession>A0ABD5Z713</accession>
<dbReference type="AlphaFoldDB" id="A0ABD5Z713"/>
<keyword evidence="2" id="KW-1185">Reference proteome</keyword>
<reference evidence="1 2" key="1">
    <citation type="journal article" date="2019" name="Int. J. Syst. Evol. Microbiol.">
        <title>The Global Catalogue of Microorganisms (GCM) 10K type strain sequencing project: providing services to taxonomists for standard genome sequencing and annotation.</title>
        <authorList>
            <consortium name="The Broad Institute Genomics Platform"/>
            <consortium name="The Broad Institute Genome Sequencing Center for Infectious Disease"/>
            <person name="Wu L."/>
            <person name="Ma J."/>
        </authorList>
    </citation>
    <scope>NUCLEOTIDE SEQUENCE [LARGE SCALE GENOMIC DNA]</scope>
    <source>
        <strain evidence="1 2">XZGYJ-43</strain>
    </source>
</reference>
<evidence type="ECO:0008006" key="3">
    <source>
        <dbReference type="Google" id="ProtNLM"/>
    </source>
</evidence>
<dbReference type="Gene3D" id="3.90.320.10">
    <property type="match status" value="1"/>
</dbReference>
<gene>
    <name evidence="1" type="ORF">ACFQJ9_16445</name>
</gene>
<organism evidence="1 2">
    <name type="scientific">Halospeciosus flavus</name>
    <dbReference type="NCBI Taxonomy" id="3032283"/>
    <lineage>
        <taxon>Archaea</taxon>
        <taxon>Methanobacteriati</taxon>
        <taxon>Methanobacteriota</taxon>
        <taxon>Stenosarchaea group</taxon>
        <taxon>Halobacteria</taxon>
        <taxon>Halobacteriales</taxon>
        <taxon>Halobacteriaceae</taxon>
        <taxon>Halospeciosus</taxon>
    </lineage>
</organism>
<dbReference type="RefSeq" id="WP_279527733.1">
    <property type="nucleotide sequence ID" value="NZ_CP122312.1"/>
</dbReference>
<dbReference type="InterPro" id="IPR011604">
    <property type="entry name" value="PDDEXK-like_dom_sf"/>
</dbReference>
<proteinExistence type="predicted"/>
<dbReference type="Proteomes" id="UP001596447">
    <property type="component" value="Unassembled WGS sequence"/>
</dbReference>
<sequence length="222" mass="24977">MSERVPFHELATAAYCPRKLYYRRLDAEYDLPEIVGRTRELAGAYDALLVGDLHESLADALVVDPDVACDGIRHAFERWPGLRDPVERDVVVTGRDCRGRVSKVVETDEGLVPTFVSPGTPAERGVWKPQRVRATAAAKALSWREGVRIDRALVEYPRHGVVRRVRVTAHRSAEYRRTLRAVRELDGPPPRLRNSSKCDPCEERDRCGVRTRSLASLLGVGR</sequence>
<name>A0ABD5Z713_9EURY</name>
<evidence type="ECO:0000313" key="2">
    <source>
        <dbReference type="Proteomes" id="UP001596447"/>
    </source>
</evidence>
<protein>
    <recommendedName>
        <fullName evidence="3">CRISPR-associated exonuclease Cas4</fullName>
    </recommendedName>
</protein>
<evidence type="ECO:0000313" key="1">
    <source>
        <dbReference type="EMBL" id="MFC7200974.1"/>
    </source>
</evidence>